<keyword evidence="1" id="KW-1133">Transmembrane helix</keyword>
<comment type="caution">
    <text evidence="2">The sequence shown here is derived from an EMBL/GenBank/DDBJ whole genome shotgun (WGS) entry which is preliminary data.</text>
</comment>
<sequence length="528" mass="55959">MSAPTVDAPAAPRAGMRFVVEGPPVGALWRRALTRAVLVPLPVLAPLVALAPSRDHRFNLYWHGGLFRDDPLRIVPHTVDSLPGYLRLGNFRLFGRMLEKALDTAAYALSEVLGLPVNVGLRLVSFLSAVVLCVVAVLLAESVVARGRLFRRAPSTVAAVVPFAVAAGFVAAGGSSPIVLFGGLYLASAALVLGVTAALCRVDPAKPLRWWWVPLLLVGGAALAAFNEIAYLALPLATVAVLARGRLVLELPFGRLFTTAPARAVGLLWVGFLPVFLAVRVVIQRYCSAGNCYKGSDVRFGPETLEAFPVRAIAWLPPLAWDAAAPRGSWLGGLVLLGALGAIGWPAWRAIRDLPRLSQVGRRGALALALTAGTLVLLGAGMGSLNADVQQLVSSGRWGYGWRDSAVTTTAGALLLVALIHFVRKRVAAVLVAAVVIFAMAATVSAAANKRQRDIAMTNPAARLADRIAVEMADFDPTPAGATRRCALRADFVRLHPDSPFSLRRFDESLEIASRQRADVAFCPGVTG</sequence>
<dbReference type="Proteomes" id="UP001523369">
    <property type="component" value="Unassembled WGS sequence"/>
</dbReference>
<reference evidence="2 3" key="1">
    <citation type="submission" date="2022-06" db="EMBL/GenBank/DDBJ databases">
        <title>New Species of the Genus Actinoplanes, ActinopZanes ferrugineus.</title>
        <authorList>
            <person name="Ding P."/>
        </authorList>
    </citation>
    <scope>NUCLEOTIDE SEQUENCE [LARGE SCALE GENOMIC DNA]</scope>
    <source>
        <strain evidence="2 3">TRM88003</strain>
    </source>
</reference>
<feature type="transmembrane region" description="Helical" evidence="1">
    <location>
        <begin position="119"/>
        <end position="140"/>
    </location>
</feature>
<protein>
    <submittedName>
        <fullName evidence="2">Uncharacterized protein</fullName>
    </submittedName>
</protein>
<feature type="transmembrane region" description="Helical" evidence="1">
    <location>
        <begin position="152"/>
        <end position="172"/>
    </location>
</feature>
<organism evidence="2 3">
    <name type="scientific">Paractinoplanes aksuensis</name>
    <dbReference type="NCBI Taxonomy" id="2939490"/>
    <lineage>
        <taxon>Bacteria</taxon>
        <taxon>Bacillati</taxon>
        <taxon>Actinomycetota</taxon>
        <taxon>Actinomycetes</taxon>
        <taxon>Micromonosporales</taxon>
        <taxon>Micromonosporaceae</taxon>
        <taxon>Paractinoplanes</taxon>
    </lineage>
</organism>
<gene>
    <name evidence="2" type="ORF">M1L60_15205</name>
</gene>
<keyword evidence="1" id="KW-0472">Membrane</keyword>
<evidence type="ECO:0000313" key="3">
    <source>
        <dbReference type="Proteomes" id="UP001523369"/>
    </source>
</evidence>
<keyword evidence="3" id="KW-1185">Reference proteome</keyword>
<dbReference type="RefSeq" id="WP_253238065.1">
    <property type="nucleotide sequence ID" value="NZ_JAMYJR010000014.1"/>
</dbReference>
<feature type="transmembrane region" description="Helical" evidence="1">
    <location>
        <begin position="405"/>
        <end position="423"/>
    </location>
</feature>
<name>A0ABT1DPG6_9ACTN</name>
<feature type="transmembrane region" description="Helical" evidence="1">
    <location>
        <begin position="262"/>
        <end position="283"/>
    </location>
</feature>
<proteinExistence type="predicted"/>
<feature type="transmembrane region" description="Helical" evidence="1">
    <location>
        <begin position="430"/>
        <end position="448"/>
    </location>
</feature>
<feature type="transmembrane region" description="Helical" evidence="1">
    <location>
        <begin position="212"/>
        <end position="242"/>
    </location>
</feature>
<evidence type="ECO:0000256" key="1">
    <source>
        <dbReference type="SAM" id="Phobius"/>
    </source>
</evidence>
<accession>A0ABT1DPG6</accession>
<feature type="transmembrane region" description="Helical" evidence="1">
    <location>
        <begin position="363"/>
        <end position="385"/>
    </location>
</feature>
<feature type="transmembrane region" description="Helical" evidence="1">
    <location>
        <begin position="178"/>
        <end position="200"/>
    </location>
</feature>
<feature type="transmembrane region" description="Helical" evidence="1">
    <location>
        <begin position="330"/>
        <end position="351"/>
    </location>
</feature>
<keyword evidence="1" id="KW-0812">Transmembrane</keyword>
<evidence type="ECO:0000313" key="2">
    <source>
        <dbReference type="EMBL" id="MCO8271941.1"/>
    </source>
</evidence>
<dbReference type="EMBL" id="JAMYJR010000014">
    <property type="protein sequence ID" value="MCO8271941.1"/>
    <property type="molecule type" value="Genomic_DNA"/>
</dbReference>